<keyword evidence="3" id="KW-1185">Reference proteome</keyword>
<sequence>MGILADKLSCNNISAIQMLPSDLVANLMAKVKWPRGWRLTAEVQMCKNSIPALLSTSKDVLIRFGSSNHCKVPTKDKLFTWEIMEDKQCVFCQHEESNQHLFFQFSVIRVIWRKMLMYLGQFHDPQI</sequence>
<dbReference type="Pfam" id="PF13966">
    <property type="entry name" value="zf-RVT"/>
    <property type="match status" value="1"/>
</dbReference>
<comment type="caution">
    <text evidence="2">The sequence shown here is derived from an EMBL/GenBank/DDBJ whole genome shotgun (WGS) entry which is preliminary data.</text>
</comment>
<evidence type="ECO:0000313" key="2">
    <source>
        <dbReference type="EMBL" id="GAA0176226.1"/>
    </source>
</evidence>
<accession>A0AAV3RLU3</accession>
<dbReference type="EMBL" id="BAABME010010011">
    <property type="protein sequence ID" value="GAA0176226.1"/>
    <property type="molecule type" value="Genomic_DNA"/>
</dbReference>
<organism evidence="2 3">
    <name type="scientific">Lithospermum erythrorhizon</name>
    <name type="common">Purple gromwell</name>
    <name type="synonym">Lithospermum officinale var. erythrorhizon</name>
    <dbReference type="NCBI Taxonomy" id="34254"/>
    <lineage>
        <taxon>Eukaryota</taxon>
        <taxon>Viridiplantae</taxon>
        <taxon>Streptophyta</taxon>
        <taxon>Embryophyta</taxon>
        <taxon>Tracheophyta</taxon>
        <taxon>Spermatophyta</taxon>
        <taxon>Magnoliopsida</taxon>
        <taxon>eudicotyledons</taxon>
        <taxon>Gunneridae</taxon>
        <taxon>Pentapetalae</taxon>
        <taxon>asterids</taxon>
        <taxon>lamiids</taxon>
        <taxon>Boraginales</taxon>
        <taxon>Boraginaceae</taxon>
        <taxon>Boraginoideae</taxon>
        <taxon>Lithospermeae</taxon>
        <taxon>Lithospermum</taxon>
    </lineage>
</organism>
<reference evidence="2 3" key="1">
    <citation type="submission" date="2024-01" db="EMBL/GenBank/DDBJ databases">
        <title>The complete chloroplast genome sequence of Lithospermum erythrorhizon: insights into the phylogenetic relationship among Boraginaceae species and the maternal lineages of purple gromwells.</title>
        <authorList>
            <person name="Okada T."/>
            <person name="Watanabe K."/>
        </authorList>
    </citation>
    <scope>NUCLEOTIDE SEQUENCE [LARGE SCALE GENOMIC DNA]</scope>
</reference>
<protein>
    <recommendedName>
        <fullName evidence="1">Reverse transcriptase zinc-binding domain-containing protein</fullName>
    </recommendedName>
</protein>
<name>A0AAV3RLU3_LITER</name>
<feature type="domain" description="Reverse transcriptase zinc-binding" evidence="1">
    <location>
        <begin position="70"/>
        <end position="112"/>
    </location>
</feature>
<proteinExistence type="predicted"/>
<evidence type="ECO:0000259" key="1">
    <source>
        <dbReference type="Pfam" id="PF13966"/>
    </source>
</evidence>
<dbReference type="AlphaFoldDB" id="A0AAV3RLU3"/>
<dbReference type="Proteomes" id="UP001454036">
    <property type="component" value="Unassembled WGS sequence"/>
</dbReference>
<gene>
    <name evidence="2" type="ORF">LIER_29258</name>
</gene>
<evidence type="ECO:0000313" key="3">
    <source>
        <dbReference type="Proteomes" id="UP001454036"/>
    </source>
</evidence>
<dbReference type="InterPro" id="IPR026960">
    <property type="entry name" value="RVT-Znf"/>
</dbReference>